<dbReference type="Proteomes" id="UP001190700">
    <property type="component" value="Unassembled WGS sequence"/>
</dbReference>
<organism evidence="1 2">
    <name type="scientific">Cymbomonas tetramitiformis</name>
    <dbReference type="NCBI Taxonomy" id="36881"/>
    <lineage>
        <taxon>Eukaryota</taxon>
        <taxon>Viridiplantae</taxon>
        <taxon>Chlorophyta</taxon>
        <taxon>Pyramimonadophyceae</taxon>
        <taxon>Pyramimonadales</taxon>
        <taxon>Pyramimonadaceae</taxon>
        <taxon>Cymbomonas</taxon>
    </lineage>
</organism>
<gene>
    <name evidence="1" type="ORF">CYMTET_46147</name>
</gene>
<keyword evidence="2" id="KW-1185">Reference proteome</keyword>
<evidence type="ECO:0000313" key="2">
    <source>
        <dbReference type="Proteomes" id="UP001190700"/>
    </source>
</evidence>
<reference evidence="1 2" key="1">
    <citation type="journal article" date="2015" name="Genome Biol. Evol.">
        <title>Comparative Genomics of a Bacterivorous Green Alga Reveals Evolutionary Causalities and Consequences of Phago-Mixotrophic Mode of Nutrition.</title>
        <authorList>
            <person name="Burns J.A."/>
            <person name="Paasch A."/>
            <person name="Narechania A."/>
            <person name="Kim E."/>
        </authorList>
    </citation>
    <scope>NUCLEOTIDE SEQUENCE [LARGE SCALE GENOMIC DNA]</scope>
    <source>
        <strain evidence="1 2">PLY_AMNH</strain>
    </source>
</reference>
<dbReference type="AlphaFoldDB" id="A0AAE0BXX9"/>
<dbReference type="EMBL" id="LGRX02032078">
    <property type="protein sequence ID" value="KAK3244233.1"/>
    <property type="molecule type" value="Genomic_DNA"/>
</dbReference>
<name>A0AAE0BXX9_9CHLO</name>
<feature type="non-terminal residue" evidence="1">
    <location>
        <position position="1"/>
    </location>
</feature>
<protein>
    <submittedName>
        <fullName evidence="1">Uncharacterized protein</fullName>
    </submittedName>
</protein>
<proteinExistence type="predicted"/>
<comment type="caution">
    <text evidence="1">The sequence shown here is derived from an EMBL/GenBank/DDBJ whole genome shotgun (WGS) entry which is preliminary data.</text>
</comment>
<accession>A0AAE0BXX9</accession>
<evidence type="ECO:0000313" key="1">
    <source>
        <dbReference type="EMBL" id="KAK3244233.1"/>
    </source>
</evidence>
<sequence length="63" mass="6935">DTAAKIMNVIKGLMFTKLVDAIAEAKNLFGEPFAGLQSDIWSPKDNKTSYVGTRISFVTQVRT</sequence>